<feature type="compositionally biased region" description="Low complexity" evidence="1">
    <location>
        <begin position="134"/>
        <end position="149"/>
    </location>
</feature>
<protein>
    <submittedName>
        <fullName evidence="2">Uncharacterized protein</fullName>
    </submittedName>
</protein>
<organism evidence="2 3">
    <name type="scientific">Streptomyces coelicoflavus</name>
    <dbReference type="NCBI Taxonomy" id="285562"/>
    <lineage>
        <taxon>Bacteria</taxon>
        <taxon>Bacillati</taxon>
        <taxon>Actinomycetota</taxon>
        <taxon>Actinomycetes</taxon>
        <taxon>Kitasatosporales</taxon>
        <taxon>Streptomycetaceae</taxon>
        <taxon>Streptomyces</taxon>
    </lineage>
</organism>
<dbReference type="RefSeq" id="WP_164250325.1">
    <property type="nucleotide sequence ID" value="NZ_JAAGMA010000963.1"/>
</dbReference>
<evidence type="ECO:0000256" key="1">
    <source>
        <dbReference type="SAM" id="MobiDB-lite"/>
    </source>
</evidence>
<accession>A0A7K3PYX6</accession>
<proteinExistence type="predicted"/>
<evidence type="ECO:0000313" key="2">
    <source>
        <dbReference type="EMBL" id="NEB14215.1"/>
    </source>
</evidence>
<feature type="compositionally biased region" description="Basic and acidic residues" evidence="1">
    <location>
        <begin position="62"/>
        <end position="82"/>
    </location>
</feature>
<dbReference type="AlphaFoldDB" id="A0A7K3PYX6"/>
<evidence type="ECO:0000313" key="3">
    <source>
        <dbReference type="Proteomes" id="UP000470446"/>
    </source>
</evidence>
<feature type="region of interest" description="Disordered" evidence="1">
    <location>
        <begin position="1"/>
        <end position="98"/>
    </location>
</feature>
<gene>
    <name evidence="2" type="ORF">G3I32_36230</name>
</gene>
<comment type="caution">
    <text evidence="2">The sequence shown here is derived from an EMBL/GenBank/DDBJ whole genome shotgun (WGS) entry which is preliminary data.</text>
</comment>
<dbReference type="EMBL" id="JAAGMA010000963">
    <property type="protein sequence ID" value="NEB14215.1"/>
    <property type="molecule type" value="Genomic_DNA"/>
</dbReference>
<feature type="compositionally biased region" description="Basic and acidic residues" evidence="1">
    <location>
        <begin position="20"/>
        <end position="30"/>
    </location>
</feature>
<reference evidence="2 3" key="1">
    <citation type="submission" date="2020-01" db="EMBL/GenBank/DDBJ databases">
        <title>Insect and environment-associated Actinomycetes.</title>
        <authorList>
            <person name="Currrie C."/>
            <person name="Chevrette M."/>
            <person name="Carlson C."/>
            <person name="Stubbendieck R."/>
            <person name="Wendt-Pienkowski E."/>
        </authorList>
    </citation>
    <scope>NUCLEOTIDE SEQUENCE [LARGE SCALE GENOMIC DNA]</scope>
    <source>
        <strain evidence="2 3">SID14163</strain>
    </source>
</reference>
<feature type="region of interest" description="Disordered" evidence="1">
    <location>
        <begin position="118"/>
        <end position="149"/>
    </location>
</feature>
<sequence length="201" mass="21732">MNSHTPDGPLTAAQLRRRTERAASPRRTEPRPTSNLTGASVGSWTAPPGKPGSWLRQAWHRQQADKARAEAGRKREQEDRKLGARLAAHRVQKSAEAAKQRRIASVIANPSRENITAAAAGKAGRNPSIPGKTSRAAAAGRPSGSSVAGLADMMRSHGLRDESDVYNHLIDRGMSHAEIERRYPSLFSDDAPGGRARTRSH</sequence>
<name>A0A7K3PYX6_9ACTN</name>
<dbReference type="Proteomes" id="UP000470446">
    <property type="component" value="Unassembled WGS sequence"/>
</dbReference>
<feature type="compositionally biased region" description="Polar residues" evidence="1">
    <location>
        <begin position="31"/>
        <end position="43"/>
    </location>
</feature>